<proteinExistence type="predicted"/>
<reference evidence="3" key="2">
    <citation type="submission" date="2025-08" db="UniProtKB">
        <authorList>
            <consortium name="Ensembl"/>
        </authorList>
    </citation>
    <scope>IDENTIFICATION</scope>
</reference>
<feature type="region of interest" description="Disordered" evidence="1">
    <location>
        <begin position="260"/>
        <end position="290"/>
    </location>
</feature>
<protein>
    <submittedName>
        <fullName evidence="3">Uncharacterized LOC114664027</fullName>
    </submittedName>
</protein>
<dbReference type="GO" id="GO:0071011">
    <property type="term" value="C:precatalytic spliceosome"/>
    <property type="evidence" value="ECO:0007669"/>
    <property type="project" value="TreeGrafter"/>
</dbReference>
<accession>A0A8C4SSD6</accession>
<gene>
    <name evidence="3" type="primary">LOC114664027</name>
</gene>
<dbReference type="PANTHER" id="PTHR45762:SF3">
    <property type="entry name" value="ZINC-FINGER PROTEIN AT 72D, ISOFORM B"/>
    <property type="match status" value="1"/>
</dbReference>
<evidence type="ECO:0000259" key="2">
    <source>
        <dbReference type="SMART" id="SM00451"/>
    </source>
</evidence>
<reference evidence="3" key="1">
    <citation type="submission" date="2021-06" db="EMBL/GenBank/DDBJ databases">
        <authorList>
            <consortium name="Wellcome Sanger Institute Data Sharing"/>
        </authorList>
    </citation>
    <scope>NUCLEOTIDE SEQUENCE [LARGE SCALE GENOMIC DNA]</scope>
</reference>
<feature type="region of interest" description="Disordered" evidence="1">
    <location>
        <begin position="157"/>
        <end position="176"/>
    </location>
</feature>
<dbReference type="Proteomes" id="UP000694620">
    <property type="component" value="Chromosome 13"/>
</dbReference>
<dbReference type="PANTHER" id="PTHR45762">
    <property type="entry name" value="ZINC FINGER RNA-BINDING PROTEIN"/>
    <property type="match status" value="1"/>
</dbReference>
<feature type="region of interest" description="Disordered" evidence="1">
    <location>
        <begin position="627"/>
        <end position="648"/>
    </location>
</feature>
<dbReference type="AlphaFoldDB" id="A0A8C4SSD6"/>
<dbReference type="GO" id="GO:0003727">
    <property type="term" value="F:single-stranded RNA binding"/>
    <property type="evidence" value="ECO:0007669"/>
    <property type="project" value="TreeGrafter"/>
</dbReference>
<feature type="region of interest" description="Disordered" evidence="1">
    <location>
        <begin position="720"/>
        <end position="744"/>
    </location>
</feature>
<dbReference type="InterPro" id="IPR003604">
    <property type="entry name" value="Matrin/U1-like-C_Znf_C2H2"/>
</dbReference>
<organism evidence="3 4">
    <name type="scientific">Erpetoichthys calabaricus</name>
    <name type="common">Rope fish</name>
    <name type="synonym">Calamoichthys calabaricus</name>
    <dbReference type="NCBI Taxonomy" id="27687"/>
    <lineage>
        <taxon>Eukaryota</taxon>
        <taxon>Metazoa</taxon>
        <taxon>Chordata</taxon>
        <taxon>Craniata</taxon>
        <taxon>Vertebrata</taxon>
        <taxon>Euteleostomi</taxon>
        <taxon>Actinopterygii</taxon>
        <taxon>Polypteriformes</taxon>
        <taxon>Polypteridae</taxon>
        <taxon>Erpetoichthys</taxon>
    </lineage>
</organism>
<dbReference type="GO" id="GO:0003725">
    <property type="term" value="F:double-stranded RNA binding"/>
    <property type="evidence" value="ECO:0007669"/>
    <property type="project" value="TreeGrafter"/>
</dbReference>
<reference evidence="3" key="3">
    <citation type="submission" date="2025-09" db="UniProtKB">
        <authorList>
            <consortium name="Ensembl"/>
        </authorList>
    </citation>
    <scope>IDENTIFICATION</scope>
</reference>
<feature type="compositionally biased region" description="Basic and acidic residues" evidence="1">
    <location>
        <begin position="404"/>
        <end position="424"/>
    </location>
</feature>
<feature type="domain" description="U1-type" evidence="2">
    <location>
        <begin position="13"/>
        <end position="47"/>
    </location>
</feature>
<sequence length="744" mass="86908">MSCSKPQTSQSGSELIECKICDVKLLGETDYKIHLTTSRHLKKEDVLVACGKLRRDYRLPKWENMNDYFDYLQLGEPLIGLQHVAEVDVKPGEVPKFMCRLCFLEAEMADVALHIVGKKHRKKYLETHRPDLVTWGADNTPQLGKIIRAQAELLEQQEGRGEVEQSKKNANSMQEQKPKVGYLKSLLGKMRKTAWNSSDEPLSIRKVLDQLTAFAGNLSGSRSSVGLARGERRTSYDMDRDYMERERGCYWDRDLERQPQDEFSRQYPERDFSRNYYEDEQQRYPDGGRNRRCIDESLDELYHGNDFYERYPEKDGHHLNADEDRRYFEEKCRGRYPEERRDSVYNYEEDLERRSFNNWSERRFSPERKRFEGGPDKYMIENGAGQRLLERGPREEQEGWPEPFNERPLERHGPMEEPTGRGMREGLLGRYPSDTRAERRYPNMTSNVQYNQDPSNALYPEVASDEGYLPNKPCDIRTAGRYPEEQPYEEFSTDTSSRRYAGKRGPESYSETMLNQRNDFESFGGSYSNKRPRLDPLTSKEEEYNMGGYDQTSYRSMEENLFCSLEDVEINNVEEAAFLKEKLVHLLKNFQSKQRQCLDMNINVQQPSISKDYNHQGVGATFEEEQYNTGIGSRSPNRRFYPPNSQLGLEPQIRSRQWSPGRGQYTQDAPYYHEEAQQYGEMKADYSRPAQSSSYNPPTSDMCERWRGEPMQSRNWMATEQRGAAGSADTMASSSYSYFSRGMK</sequence>
<dbReference type="GO" id="GO:0008270">
    <property type="term" value="F:zinc ion binding"/>
    <property type="evidence" value="ECO:0007669"/>
    <property type="project" value="InterPro"/>
</dbReference>
<feature type="compositionally biased region" description="Basic and acidic residues" evidence="1">
    <location>
        <begin position="157"/>
        <end position="167"/>
    </location>
</feature>
<feature type="region of interest" description="Disordered" evidence="1">
    <location>
        <begin position="390"/>
        <end position="427"/>
    </location>
</feature>
<feature type="domain" description="U1-type" evidence="2">
    <location>
        <begin position="94"/>
        <end position="127"/>
    </location>
</feature>
<keyword evidence="4" id="KW-1185">Reference proteome</keyword>
<name>A0A8C4SSD6_ERPCA</name>
<feature type="region of interest" description="Disordered" evidence="1">
    <location>
        <begin position="683"/>
        <end position="706"/>
    </location>
</feature>
<dbReference type="SMART" id="SM00451">
    <property type="entry name" value="ZnF_U1"/>
    <property type="match status" value="2"/>
</dbReference>
<dbReference type="Ensembl" id="ENSECRT00000019384.1">
    <property type="protein sequence ID" value="ENSECRP00000018993.1"/>
    <property type="gene ID" value="ENSECRG00000012698.1"/>
</dbReference>
<dbReference type="GeneTree" id="ENSGT00940000170761"/>
<evidence type="ECO:0000313" key="3">
    <source>
        <dbReference type="Ensembl" id="ENSECRP00000018993.1"/>
    </source>
</evidence>
<evidence type="ECO:0000256" key="1">
    <source>
        <dbReference type="SAM" id="MobiDB-lite"/>
    </source>
</evidence>
<evidence type="ECO:0000313" key="4">
    <source>
        <dbReference type="Proteomes" id="UP000694620"/>
    </source>
</evidence>
<feature type="compositionally biased region" description="Polar residues" evidence="1">
    <location>
        <begin position="689"/>
        <end position="699"/>
    </location>
</feature>
<feature type="region of interest" description="Disordered" evidence="1">
    <location>
        <begin position="486"/>
        <end position="509"/>
    </location>
</feature>